<evidence type="ECO:0000313" key="2">
    <source>
        <dbReference type="Proteomes" id="UP000774570"/>
    </source>
</evidence>
<sequence>MTGFTSVVAGGTTITARGAVRDAAERVLGRLWIDRVPARLAAEDADLWPASAGRDDGPLCRPARPGPSRALLERLAGLRAETAAAGLTEVAFAGPRTAAAAVGLAVRGFSDGTGAPPASLEGGDPGPVARLAADPARLARTAVVLGGNDPVLGEVRDRLTDRLTAAGLAPGEAAARFVVVAPPGSDAAEDAAERGHRFVPAPAPTAFGALSPYALVPAALAGADVAALLDEAAAVLPALARPENNPGLVLGAILGGAARAGRETVVLDGFRAAPPALADWIGVLLQESTGGRLRPLVQYGGVPVLPGDDVFLLTLDGRPHQDDATVSGPLAAQLVVWEHAAAVAAYLLGGDPLAPARAGPEAAGAERAAPLFTEGAGATMVEIRTADPGLTGASDLSDLFALLAGRASADGPLSVAAFLDADPVRGEGAQVRRLAAVLAARAARPVTVAWGCRCPAIGNDLREKGVYLVLSGDVWSGGARRTGGGGDRGGPVGARRFARAAGAARAAHAAGRPVAWLHLRDRRAGLARLLDSARSGE</sequence>
<comment type="caution">
    <text evidence="1">The sequence shown here is derived from an EMBL/GenBank/DDBJ whole genome shotgun (WGS) entry which is preliminary data.</text>
</comment>
<proteinExistence type="predicted"/>
<dbReference type="RefSeq" id="WP_220166368.1">
    <property type="nucleotide sequence ID" value="NZ_JAIBOA010000007.1"/>
</dbReference>
<accession>A0ABS7FSU3</accession>
<name>A0ABS7FSU3_9ACTN</name>
<dbReference type="EMBL" id="JAIBOA010000007">
    <property type="protein sequence ID" value="MBW8483265.1"/>
    <property type="molecule type" value="Genomic_DNA"/>
</dbReference>
<reference evidence="1 2" key="1">
    <citation type="submission" date="2021-07" db="EMBL/GenBank/DDBJ databases">
        <title>Actinomadura sp. PM05-2 isolated from lichen.</title>
        <authorList>
            <person name="Somphong A."/>
            <person name="Phongsopitanun W."/>
            <person name="Tanasupawat S."/>
            <person name="Peongsungnone V."/>
        </authorList>
    </citation>
    <scope>NUCLEOTIDE SEQUENCE [LARGE SCALE GENOMIC DNA]</scope>
    <source>
        <strain evidence="1 2">PM05-2</strain>
    </source>
</reference>
<evidence type="ECO:0008006" key="3">
    <source>
        <dbReference type="Google" id="ProtNLM"/>
    </source>
</evidence>
<protein>
    <recommendedName>
        <fullName evidence="3">Glucose-6-phosphate isomerase</fullName>
    </recommendedName>
</protein>
<dbReference type="SUPFAM" id="SSF53697">
    <property type="entry name" value="SIS domain"/>
    <property type="match status" value="1"/>
</dbReference>
<dbReference type="Proteomes" id="UP000774570">
    <property type="component" value="Unassembled WGS sequence"/>
</dbReference>
<organism evidence="1 2">
    <name type="scientific">Actinomadura parmotrematis</name>
    <dbReference type="NCBI Taxonomy" id="2864039"/>
    <lineage>
        <taxon>Bacteria</taxon>
        <taxon>Bacillati</taxon>
        <taxon>Actinomycetota</taxon>
        <taxon>Actinomycetes</taxon>
        <taxon>Streptosporangiales</taxon>
        <taxon>Thermomonosporaceae</taxon>
        <taxon>Actinomadura</taxon>
    </lineage>
</organism>
<dbReference type="InterPro" id="IPR046348">
    <property type="entry name" value="SIS_dom_sf"/>
</dbReference>
<evidence type="ECO:0000313" key="1">
    <source>
        <dbReference type="EMBL" id="MBW8483265.1"/>
    </source>
</evidence>
<keyword evidence="2" id="KW-1185">Reference proteome</keyword>
<gene>
    <name evidence="1" type="ORF">K1Y72_12850</name>
</gene>